<feature type="region of interest" description="Disordered" evidence="6">
    <location>
        <begin position="1115"/>
        <end position="1150"/>
    </location>
</feature>
<evidence type="ECO:0000256" key="6">
    <source>
        <dbReference type="SAM" id="MobiDB-lite"/>
    </source>
</evidence>
<dbReference type="GO" id="GO:0007064">
    <property type="term" value="P:mitotic sister chromatid cohesion"/>
    <property type="evidence" value="ECO:0007669"/>
    <property type="project" value="InterPro"/>
</dbReference>
<keyword evidence="2" id="KW-0132">Cell division</keyword>
<sequence>MVANTRKAAQPALQKLKFREKLITKGTPTDALLKKLKALHEELRALPQDNVDQASMNAVSKELVNKSITLHKDRGVKAYAACCLADIFKLYAPDAPYAPEELRDIFQFFFQQLLSGLKGSDAPYYDQYYYLLQSLSEVKSVVLVCDLPGSEELMLTIFHDFFTLVRRNLAKKVEMFLEDIMVAVLDEASTVHTDVLDKIIAQFKTGDTPTDKSARRLAAGVLRATAGKLSTRILQYFTDIIVSHGDPEDEDYDEIREAHTIIERLNRDCPAVLVALMPQLEEELRVEAVELRLIATTALGHMYAHPNGADLVKKFPQLWNMWLGRKNDKLTVVRLKFVEATKGLLVNLQEQRPVIEESLQQKLLDPDEKVRAAVCKVYSHLDYETVLHHVSLDQLKAIAGRGIDKRVSVRVEALSCLGKMYNQAYTQIENKDVQAVRHFSWIPQEILSAFGVRTEVKVNAEQALLDYILPLPSPNAPSTSKNIEVDEAAWTDRLLNVMQYLQKDQVNTLLAATGLKHYNVSPPSDDRCERLIQKQGGTIDDSEERVTHRLNAVIQHISASFPEPVKAAEDLKAFAKMNENRLYKLLRNAMDVQVDLKALVKSTNEFTRRLESQSPGILQTMSLYLRRATLRVVNTSSIPTLLRRMRVSAAVDAGERRMSTAMHEQALVIAAHARTVLRYVAKTAPALFMPHVAALTELVLEEDEEDAGHLETGLQALAALASHDETLAPSDGPTMARMRELVMGENEQHAKFAAKFCAFANEKESVCMEIVEDITRNLPEATAEQLVAHVAVLVQFARYQTDAFEYKSDVIMSFLLKEVLMQTIPADPDADKDVEWIPDDEMWPELRAKILAVKACRWRCMSYAASDKALLISKPVLVMLVNLIEGNGSFAQDGAMSRMRLQAAISLLHLSTVTVPQDSCYDVRHAFLSRLFKFSGARKIPARFNIIPFLTVHDPEEDIKTMASAYIHSCLKRFPAAARVENMESIFIHLLHLLAHHPDMDGTHESLVDMAAYIKFYLNLVANAETVSLLYHLAMKGKTVRDAEEECNEKLWMVCELAQELIKLRAQAHGWNIQSYPGKVKLPSDILRPQVSPEAANQVVKHVYLSDETLDWLKESSKPAQNKEKKERKTTGKRKASSAPKTNGTTKYAPFQLRLI</sequence>
<dbReference type="AlphaFoldDB" id="A0A550C6I1"/>
<dbReference type="InterPro" id="IPR011989">
    <property type="entry name" value="ARM-like"/>
</dbReference>
<dbReference type="Gene3D" id="1.25.10.10">
    <property type="entry name" value="Leucine-rich Repeat Variant"/>
    <property type="match status" value="1"/>
</dbReference>
<reference evidence="7 8" key="1">
    <citation type="journal article" date="2019" name="New Phytol.">
        <title>Comparative genomics reveals unique wood-decay strategies and fruiting body development in the Schizophyllaceae.</title>
        <authorList>
            <person name="Almasi E."/>
            <person name="Sahu N."/>
            <person name="Krizsan K."/>
            <person name="Balint B."/>
            <person name="Kovacs G.M."/>
            <person name="Kiss B."/>
            <person name="Cseklye J."/>
            <person name="Drula E."/>
            <person name="Henrissat B."/>
            <person name="Nagy I."/>
            <person name="Chovatia M."/>
            <person name="Adam C."/>
            <person name="LaButti K."/>
            <person name="Lipzen A."/>
            <person name="Riley R."/>
            <person name="Grigoriev I.V."/>
            <person name="Nagy L.G."/>
        </authorList>
    </citation>
    <scope>NUCLEOTIDE SEQUENCE [LARGE SCALE GENOMIC DNA]</scope>
    <source>
        <strain evidence="7 8">NL-1724</strain>
    </source>
</reference>
<proteinExistence type="predicted"/>
<evidence type="ECO:0000256" key="2">
    <source>
        <dbReference type="ARBA" id="ARBA00022618"/>
    </source>
</evidence>
<dbReference type="SUPFAM" id="SSF48371">
    <property type="entry name" value="ARM repeat"/>
    <property type="match status" value="1"/>
</dbReference>
<dbReference type="Pfam" id="PF20168">
    <property type="entry name" value="PDS5"/>
    <property type="match status" value="1"/>
</dbReference>
<keyword evidence="4" id="KW-0539">Nucleus</keyword>
<evidence type="ECO:0000256" key="1">
    <source>
        <dbReference type="ARBA" id="ARBA00004123"/>
    </source>
</evidence>
<comment type="caution">
    <text evidence="7">The sequence shown here is derived from an EMBL/GenBank/DDBJ whole genome shotgun (WGS) entry which is preliminary data.</text>
</comment>
<dbReference type="InterPro" id="IPR016024">
    <property type="entry name" value="ARM-type_fold"/>
</dbReference>
<dbReference type="OrthoDB" id="200660at2759"/>
<name>A0A550C6I1_9AGAR</name>
<dbReference type="PANTHER" id="PTHR12663">
    <property type="entry name" value="ANDROGEN INDUCED INHIBITOR OF PROLIFERATION AS3 / PDS5-RELATED"/>
    <property type="match status" value="1"/>
</dbReference>
<gene>
    <name evidence="7" type="ORF">BD626DRAFT_549721</name>
</gene>
<dbReference type="GO" id="GO:0000785">
    <property type="term" value="C:chromatin"/>
    <property type="evidence" value="ECO:0007669"/>
    <property type="project" value="TreeGrafter"/>
</dbReference>
<organism evidence="7 8">
    <name type="scientific">Schizophyllum amplum</name>
    <dbReference type="NCBI Taxonomy" id="97359"/>
    <lineage>
        <taxon>Eukaryota</taxon>
        <taxon>Fungi</taxon>
        <taxon>Dikarya</taxon>
        <taxon>Basidiomycota</taxon>
        <taxon>Agaricomycotina</taxon>
        <taxon>Agaricomycetes</taxon>
        <taxon>Agaricomycetidae</taxon>
        <taxon>Agaricales</taxon>
        <taxon>Schizophyllaceae</taxon>
        <taxon>Schizophyllum</taxon>
    </lineage>
</organism>
<evidence type="ECO:0000256" key="3">
    <source>
        <dbReference type="ARBA" id="ARBA00022776"/>
    </source>
</evidence>
<keyword evidence="3" id="KW-0498">Mitosis</keyword>
<keyword evidence="5" id="KW-0131">Cell cycle</keyword>
<feature type="compositionally biased region" description="Basic and acidic residues" evidence="6">
    <location>
        <begin position="1115"/>
        <end position="1130"/>
    </location>
</feature>
<dbReference type="EMBL" id="VDMD01000022">
    <property type="protein sequence ID" value="TRM60411.1"/>
    <property type="molecule type" value="Genomic_DNA"/>
</dbReference>
<dbReference type="CDD" id="cd19953">
    <property type="entry name" value="PDS5"/>
    <property type="match status" value="1"/>
</dbReference>
<evidence type="ECO:0000313" key="7">
    <source>
        <dbReference type="EMBL" id="TRM60411.1"/>
    </source>
</evidence>
<evidence type="ECO:0000256" key="4">
    <source>
        <dbReference type="ARBA" id="ARBA00023242"/>
    </source>
</evidence>
<dbReference type="GO" id="GO:0005634">
    <property type="term" value="C:nucleus"/>
    <property type="evidence" value="ECO:0007669"/>
    <property type="project" value="UniProtKB-SubCell"/>
</dbReference>
<dbReference type="GO" id="GO:0051301">
    <property type="term" value="P:cell division"/>
    <property type="evidence" value="ECO:0007669"/>
    <property type="project" value="UniProtKB-KW"/>
</dbReference>
<dbReference type="STRING" id="97359.A0A550C6I1"/>
<accession>A0A550C6I1</accession>
<comment type="subcellular location">
    <subcellularLocation>
        <location evidence="1">Nucleus</location>
    </subcellularLocation>
</comment>
<dbReference type="InterPro" id="IPR039776">
    <property type="entry name" value="Pds5"/>
</dbReference>
<evidence type="ECO:0000313" key="8">
    <source>
        <dbReference type="Proteomes" id="UP000320762"/>
    </source>
</evidence>
<evidence type="ECO:0000256" key="5">
    <source>
        <dbReference type="ARBA" id="ARBA00023306"/>
    </source>
</evidence>
<protein>
    <submittedName>
        <fullName evidence="7">Armadillo-type protein</fullName>
    </submittedName>
</protein>
<dbReference type="Proteomes" id="UP000320762">
    <property type="component" value="Unassembled WGS sequence"/>
</dbReference>
<dbReference type="PANTHER" id="PTHR12663:SF0">
    <property type="entry name" value="PRECOCIOUS DISSOCIATION OF SISTERS 5, ISOFORM A"/>
    <property type="match status" value="1"/>
</dbReference>
<keyword evidence="8" id="KW-1185">Reference proteome</keyword>
<dbReference type="GO" id="GO:0006281">
    <property type="term" value="P:DNA repair"/>
    <property type="evidence" value="ECO:0007669"/>
    <property type="project" value="TreeGrafter"/>
</dbReference>